<dbReference type="GO" id="GO:0016829">
    <property type="term" value="F:lyase activity"/>
    <property type="evidence" value="ECO:0007669"/>
    <property type="project" value="UniProtKB-KW"/>
</dbReference>
<feature type="compositionally biased region" description="Basic and acidic residues" evidence="1">
    <location>
        <begin position="79"/>
        <end position="104"/>
    </location>
</feature>
<feature type="compositionally biased region" description="Basic residues" evidence="1">
    <location>
        <begin position="144"/>
        <end position="158"/>
    </location>
</feature>
<evidence type="ECO:0000313" key="2">
    <source>
        <dbReference type="EMBL" id="CAA9535373.1"/>
    </source>
</evidence>
<organism evidence="2">
    <name type="scientific">uncultured Solirubrobacteraceae bacterium</name>
    <dbReference type="NCBI Taxonomy" id="1162706"/>
    <lineage>
        <taxon>Bacteria</taxon>
        <taxon>Bacillati</taxon>
        <taxon>Actinomycetota</taxon>
        <taxon>Thermoleophilia</taxon>
        <taxon>Solirubrobacterales</taxon>
        <taxon>Solirubrobacteraceae</taxon>
        <taxon>environmental samples</taxon>
    </lineage>
</organism>
<reference evidence="2" key="1">
    <citation type="submission" date="2020-02" db="EMBL/GenBank/DDBJ databases">
        <authorList>
            <person name="Meier V. D."/>
        </authorList>
    </citation>
    <scope>NUCLEOTIDE SEQUENCE</scope>
    <source>
        <strain evidence="2">AVDCRST_MAG85</strain>
    </source>
</reference>
<protein>
    <submittedName>
        <fullName evidence="2">Adenylosuccinate lyase @ SAICAR lyase</fullName>
        <ecNumber evidence="2">4.3.2.2</ecNumber>
    </submittedName>
</protein>
<dbReference type="EC" id="4.3.2.2" evidence="2"/>
<feature type="compositionally biased region" description="Basic residues" evidence="1">
    <location>
        <begin position="219"/>
        <end position="230"/>
    </location>
</feature>
<dbReference type="EMBL" id="CADCVT010000458">
    <property type="protein sequence ID" value="CAA9535373.1"/>
    <property type="molecule type" value="Genomic_DNA"/>
</dbReference>
<proteinExistence type="predicted"/>
<evidence type="ECO:0000256" key="1">
    <source>
        <dbReference type="SAM" id="MobiDB-lite"/>
    </source>
</evidence>
<feature type="compositionally biased region" description="Basic and acidic residues" evidence="1">
    <location>
        <begin position="41"/>
        <end position="54"/>
    </location>
</feature>
<feature type="non-terminal residue" evidence="2">
    <location>
        <position position="1"/>
    </location>
</feature>
<feature type="compositionally biased region" description="Basic residues" evidence="1">
    <location>
        <begin position="118"/>
        <end position="128"/>
    </location>
</feature>
<keyword evidence="2" id="KW-0456">Lyase</keyword>
<gene>
    <name evidence="2" type="ORF">AVDCRST_MAG85-4057</name>
</gene>
<feature type="compositionally biased region" description="Basic and acidic residues" evidence="1">
    <location>
        <begin position="130"/>
        <end position="143"/>
    </location>
</feature>
<feature type="compositionally biased region" description="Basic residues" evidence="1">
    <location>
        <begin position="1"/>
        <end position="10"/>
    </location>
</feature>
<feature type="compositionally biased region" description="Basic residues" evidence="1">
    <location>
        <begin position="196"/>
        <end position="209"/>
    </location>
</feature>
<sequence>RAGLARLRRGPRPDLEPADDPDRVARLDRRAVPRARPLQPDPHRLRPRPLDVHQPRAGQAAGRGGRGRLVDDAAQGQPDRLREQRGERRGLDRARQPHGRDARDQPAATRPVRLVAHPQRRRRRRPRAARGQERAARPREDRGRRGRHARGARRRVGGPRRGGADRHAQARRRRPVRPAQGADPRGADRRGQASRVRARGRPRRGRPRAPARADPGGVRRARRAARRPRL</sequence>
<feature type="non-terminal residue" evidence="2">
    <location>
        <position position="230"/>
    </location>
</feature>
<accession>A0A6J4TZ16</accession>
<feature type="compositionally biased region" description="Basic and acidic residues" evidence="1">
    <location>
        <begin position="11"/>
        <end position="31"/>
    </location>
</feature>
<feature type="region of interest" description="Disordered" evidence="1">
    <location>
        <begin position="1"/>
        <end position="230"/>
    </location>
</feature>
<name>A0A6J4TZ16_9ACTN</name>
<dbReference type="AlphaFoldDB" id="A0A6J4TZ16"/>